<organism evidence="14 15">
    <name type="scientific">Candidatus Nitrospira inopinata</name>
    <dbReference type="NCBI Taxonomy" id="1715989"/>
    <lineage>
        <taxon>Bacteria</taxon>
        <taxon>Pseudomonadati</taxon>
        <taxon>Nitrospirota</taxon>
        <taxon>Nitrospiria</taxon>
        <taxon>Nitrospirales</taxon>
        <taxon>Nitrospiraceae</taxon>
        <taxon>Nitrospira</taxon>
    </lineage>
</organism>
<dbReference type="Gene3D" id="1.10.10.60">
    <property type="entry name" value="Homeodomain-like"/>
    <property type="match status" value="1"/>
</dbReference>
<evidence type="ECO:0000256" key="5">
    <source>
        <dbReference type="ARBA" id="ARBA00022840"/>
    </source>
</evidence>
<protein>
    <submittedName>
        <fullName evidence="14">Nitrogen assimilation regulatory protein NtrX</fullName>
    </submittedName>
</protein>
<evidence type="ECO:0000259" key="13">
    <source>
        <dbReference type="PROSITE" id="PS50110"/>
    </source>
</evidence>
<dbReference type="Gene3D" id="3.40.50.2300">
    <property type="match status" value="1"/>
</dbReference>
<dbReference type="InterPro" id="IPR002078">
    <property type="entry name" value="Sigma_54_int"/>
</dbReference>
<dbReference type="PANTHER" id="PTHR32071">
    <property type="entry name" value="TRANSCRIPTIONAL REGULATORY PROTEIN"/>
    <property type="match status" value="1"/>
</dbReference>
<dbReference type="FunFam" id="1.10.8.60:FF:000014">
    <property type="entry name" value="DNA-binding transcriptional regulator NtrC"/>
    <property type="match status" value="1"/>
</dbReference>
<dbReference type="GO" id="GO:0006355">
    <property type="term" value="P:regulation of DNA-templated transcription"/>
    <property type="evidence" value="ECO:0007669"/>
    <property type="project" value="InterPro"/>
</dbReference>
<feature type="domain" description="Response regulatory" evidence="13">
    <location>
        <begin position="4"/>
        <end position="118"/>
    </location>
</feature>
<keyword evidence="9" id="KW-0010">Activator</keyword>
<dbReference type="CDD" id="cd17550">
    <property type="entry name" value="REC_NtrX-like"/>
    <property type="match status" value="1"/>
</dbReference>
<evidence type="ECO:0000256" key="9">
    <source>
        <dbReference type="ARBA" id="ARBA00023159"/>
    </source>
</evidence>
<keyword evidence="4" id="KW-0547">Nucleotide-binding</keyword>
<keyword evidence="3 11" id="KW-0597">Phosphoprotein</keyword>
<dbReference type="PROSITE" id="PS50045">
    <property type="entry name" value="SIGMA54_INTERACT_4"/>
    <property type="match status" value="1"/>
</dbReference>
<feature type="modified residue" description="4-aspartylphosphate" evidence="11">
    <location>
        <position position="53"/>
    </location>
</feature>
<evidence type="ECO:0000259" key="12">
    <source>
        <dbReference type="PROSITE" id="PS50045"/>
    </source>
</evidence>
<keyword evidence="8" id="KW-0238">DNA-binding</keyword>
<dbReference type="SUPFAM" id="SSF52540">
    <property type="entry name" value="P-loop containing nucleoside triphosphate hydrolases"/>
    <property type="match status" value="1"/>
</dbReference>
<dbReference type="Pfam" id="PF00158">
    <property type="entry name" value="Sigma54_activat"/>
    <property type="match status" value="1"/>
</dbReference>
<proteinExistence type="predicted"/>
<evidence type="ECO:0000256" key="4">
    <source>
        <dbReference type="ARBA" id="ARBA00022741"/>
    </source>
</evidence>
<dbReference type="PROSITE" id="PS50110">
    <property type="entry name" value="RESPONSE_REGULATORY"/>
    <property type="match status" value="1"/>
</dbReference>
<dbReference type="Gene3D" id="1.10.8.60">
    <property type="match status" value="1"/>
</dbReference>
<dbReference type="FunFam" id="3.40.50.2300:FF:000018">
    <property type="entry name" value="DNA-binding transcriptional regulator NtrC"/>
    <property type="match status" value="1"/>
</dbReference>
<dbReference type="InterPro" id="IPR003593">
    <property type="entry name" value="AAA+_ATPase"/>
</dbReference>
<dbReference type="Proteomes" id="UP000066284">
    <property type="component" value="Chromosome 1"/>
</dbReference>
<dbReference type="EMBL" id="LN885086">
    <property type="protein sequence ID" value="CUQ67203.1"/>
    <property type="molecule type" value="Genomic_DNA"/>
</dbReference>
<dbReference type="InterPro" id="IPR009057">
    <property type="entry name" value="Homeodomain-like_sf"/>
</dbReference>
<evidence type="ECO:0000256" key="3">
    <source>
        <dbReference type="ARBA" id="ARBA00022553"/>
    </source>
</evidence>
<evidence type="ECO:0000256" key="6">
    <source>
        <dbReference type="ARBA" id="ARBA00023012"/>
    </source>
</evidence>
<dbReference type="Pfam" id="PF02954">
    <property type="entry name" value="HTH_8"/>
    <property type="match status" value="1"/>
</dbReference>
<dbReference type="InterPro" id="IPR001789">
    <property type="entry name" value="Sig_transdc_resp-reg_receiver"/>
</dbReference>
<evidence type="ECO:0000313" key="14">
    <source>
        <dbReference type="EMBL" id="CUQ67203.1"/>
    </source>
</evidence>
<dbReference type="Pfam" id="PF00072">
    <property type="entry name" value="Response_reg"/>
    <property type="match status" value="1"/>
</dbReference>
<evidence type="ECO:0000256" key="1">
    <source>
        <dbReference type="ARBA" id="ARBA00004496"/>
    </source>
</evidence>
<dbReference type="InterPro" id="IPR002197">
    <property type="entry name" value="HTH_Fis"/>
</dbReference>
<dbReference type="AlphaFoldDB" id="A0A0S4KRX8"/>
<dbReference type="SUPFAM" id="SSF46689">
    <property type="entry name" value="Homeodomain-like"/>
    <property type="match status" value="1"/>
</dbReference>
<dbReference type="SMART" id="SM00382">
    <property type="entry name" value="AAA"/>
    <property type="match status" value="1"/>
</dbReference>
<keyword evidence="7" id="KW-0805">Transcription regulation</keyword>
<dbReference type="PROSITE" id="PS00688">
    <property type="entry name" value="SIGMA54_INTERACT_3"/>
    <property type="match status" value="1"/>
</dbReference>
<dbReference type="InterPro" id="IPR058031">
    <property type="entry name" value="AAA_lid_NorR"/>
</dbReference>
<comment type="subcellular location">
    <subcellularLocation>
        <location evidence="1">Cytoplasm</location>
    </subcellularLocation>
</comment>
<evidence type="ECO:0000256" key="10">
    <source>
        <dbReference type="ARBA" id="ARBA00023163"/>
    </source>
</evidence>
<dbReference type="KEGG" id="nio:NITINOP_2231"/>
<dbReference type="PANTHER" id="PTHR32071:SF17">
    <property type="entry name" value="TRANSCRIPTIONAL REGULATOR (NTRC FAMILY)"/>
    <property type="match status" value="1"/>
</dbReference>
<dbReference type="GO" id="GO:0000160">
    <property type="term" value="P:phosphorelay signal transduction system"/>
    <property type="evidence" value="ECO:0007669"/>
    <property type="project" value="UniProtKB-KW"/>
</dbReference>
<keyword evidence="6" id="KW-0902">Two-component regulatory system</keyword>
<keyword evidence="15" id="KW-1185">Reference proteome</keyword>
<gene>
    <name evidence="14" type="primary">ntrX</name>
    <name evidence="14" type="ORF">NITINOP_2231</name>
</gene>
<reference evidence="15" key="1">
    <citation type="submission" date="2015-09" db="EMBL/GenBank/DDBJ databases">
        <authorList>
            <person name="Daims H."/>
        </authorList>
    </citation>
    <scope>NUCLEOTIDE SEQUENCE [LARGE SCALE GENOMIC DNA]</scope>
</reference>
<dbReference type="FunFam" id="3.40.50.300:FF:000006">
    <property type="entry name" value="DNA-binding transcriptional regulator NtrC"/>
    <property type="match status" value="1"/>
</dbReference>
<evidence type="ECO:0000256" key="2">
    <source>
        <dbReference type="ARBA" id="ARBA00022490"/>
    </source>
</evidence>
<keyword evidence="5" id="KW-0067">ATP-binding</keyword>
<evidence type="ECO:0000256" key="8">
    <source>
        <dbReference type="ARBA" id="ARBA00023125"/>
    </source>
</evidence>
<feature type="domain" description="Sigma-54 factor interaction" evidence="12">
    <location>
        <begin position="140"/>
        <end position="369"/>
    </location>
</feature>
<name>A0A0S4KRX8_9BACT</name>
<dbReference type="GO" id="GO:0005737">
    <property type="term" value="C:cytoplasm"/>
    <property type="evidence" value="ECO:0007669"/>
    <property type="project" value="UniProtKB-SubCell"/>
</dbReference>
<dbReference type="InterPro" id="IPR011006">
    <property type="entry name" value="CheY-like_superfamily"/>
</dbReference>
<dbReference type="InterPro" id="IPR025944">
    <property type="entry name" value="Sigma_54_int_dom_CS"/>
</dbReference>
<dbReference type="InterPro" id="IPR027417">
    <property type="entry name" value="P-loop_NTPase"/>
</dbReference>
<keyword evidence="10" id="KW-0804">Transcription</keyword>
<dbReference type="Gene3D" id="3.40.50.300">
    <property type="entry name" value="P-loop containing nucleotide triphosphate hydrolases"/>
    <property type="match status" value="1"/>
</dbReference>
<dbReference type="Pfam" id="PF25601">
    <property type="entry name" value="AAA_lid_14"/>
    <property type="match status" value="1"/>
</dbReference>
<dbReference type="SUPFAM" id="SSF52172">
    <property type="entry name" value="CheY-like"/>
    <property type="match status" value="1"/>
</dbReference>
<dbReference type="GO" id="GO:0043565">
    <property type="term" value="F:sequence-specific DNA binding"/>
    <property type="evidence" value="ECO:0007669"/>
    <property type="project" value="InterPro"/>
</dbReference>
<accession>A0A0S4KRX8</accession>
<evidence type="ECO:0000256" key="7">
    <source>
        <dbReference type="ARBA" id="ARBA00023015"/>
    </source>
</evidence>
<sequence>MSASILVVDDEEAIRTSLRSILEDEGYQVMVASGGDEALKIYGTDPPDLMLLDIWMPEMDGLETLRRVKELTPAAQVMMMSGHGSIETAVKAIKLGAYDYIEKPLSLESVTLRVKHALEQFRLEQENRALRTKVQRKFELVGQSPAMQRLRQLIGTAGPTNSRVLIGGENGTGKELVARAIHLHSARADHPFIAVNCAAIPETLIESELFGHEKGAFTGATSMKRGQFEQADGGTLFLDEIGDMSLNTQAKVLRALQEQQFTRVGGTKLIKVDVRVLAASNKDLETEIQKGRFREDLYYRLNVVPIVVPPLRERREDIPALVRHFMKIHAEEQGLRIKEVSPEAMTMLQQYEWPGNIRELRNLVERLMIMVPGPVIEASHVTMSVHAKTVHSAASTQADGRAASVLFSKSYDSLKDARNAFEKEYIGRKLREHHWNISRTAEDLKIERSHLHRKIKLLDVEMRPEG</sequence>
<dbReference type="PROSITE" id="PS00676">
    <property type="entry name" value="SIGMA54_INTERACT_2"/>
    <property type="match status" value="1"/>
</dbReference>
<dbReference type="OrthoDB" id="9804019at2"/>
<dbReference type="GO" id="GO:0005524">
    <property type="term" value="F:ATP binding"/>
    <property type="evidence" value="ECO:0007669"/>
    <property type="project" value="UniProtKB-KW"/>
</dbReference>
<dbReference type="SMART" id="SM00448">
    <property type="entry name" value="REC"/>
    <property type="match status" value="1"/>
</dbReference>
<evidence type="ECO:0000313" key="15">
    <source>
        <dbReference type="Proteomes" id="UP000066284"/>
    </source>
</evidence>
<dbReference type="STRING" id="1715989.NITINOP_2231"/>
<evidence type="ECO:0000256" key="11">
    <source>
        <dbReference type="PROSITE-ProRule" id="PRU00169"/>
    </source>
</evidence>
<dbReference type="InterPro" id="IPR025943">
    <property type="entry name" value="Sigma_54_int_dom_ATP-bd_2"/>
</dbReference>
<keyword evidence="2" id="KW-0963">Cytoplasm</keyword>
<dbReference type="RefSeq" id="WP_062485359.1">
    <property type="nucleotide sequence ID" value="NZ_LN885086.1"/>
</dbReference>
<dbReference type="CDD" id="cd00009">
    <property type="entry name" value="AAA"/>
    <property type="match status" value="1"/>
</dbReference>